<dbReference type="PANTHER" id="PTHR32063">
    <property type="match status" value="1"/>
</dbReference>
<feature type="transmembrane region" description="Helical" evidence="1">
    <location>
        <begin position="523"/>
        <end position="546"/>
    </location>
</feature>
<keyword evidence="3" id="KW-1185">Reference proteome</keyword>
<reference evidence="3" key="1">
    <citation type="journal article" date="2019" name="Int. J. Syst. Evol. Microbiol.">
        <title>The Global Catalogue of Microorganisms (GCM) 10K type strain sequencing project: providing services to taxonomists for standard genome sequencing and annotation.</title>
        <authorList>
            <consortium name="The Broad Institute Genomics Platform"/>
            <consortium name="The Broad Institute Genome Sequencing Center for Infectious Disease"/>
            <person name="Wu L."/>
            <person name="Ma J."/>
        </authorList>
    </citation>
    <scope>NUCLEOTIDE SEQUENCE [LARGE SCALE GENOMIC DNA]</scope>
    <source>
        <strain evidence="3">CECT 8531</strain>
    </source>
</reference>
<dbReference type="InterPro" id="IPR027463">
    <property type="entry name" value="AcrB_DN_DC_subdom"/>
</dbReference>
<dbReference type="Proteomes" id="UP001595887">
    <property type="component" value="Unassembled WGS sequence"/>
</dbReference>
<sequence>MHLAEFAIRRWQLTLVLFMLLCGLGISAFLSIPRAVDPHFSMPVVSIVATLPGADAAEIEQTVAKPIEELVQGLEDVKQVASTSNDGSAVIRAEFDWSGDPDEYFNDTVREVSALRSQLPAGLARLSFEKIRTTNTSVLQIALVSETASWYRMEKYGRDVSEALGRYAEVRQAEIHGLPQPEITIAIKPGKLAELQLPASVVADAVKLAGADVPSGSVVSGQRRFNVEAGGAFRDLDTIRALPLRTNDGAALRLSDIADVSFGAEEQRVRVSHNGKRAIFITANQKQGTDATKLRDVLVAELERQKEFLPPDIEAVVQFDQSKDIKKRLRELARDFAIALFLVIFTLLPLGFRASAIVMISIPLSIACGLLAVYGNGYNLSQLVVAGFILSLGLLVDDSIVVVENIARHLRMGKDRALAAIEGTKEITKAVLGSTGVLIFAFLPLLFLPEGAGKFTQSFIRTIIYTVGASMIVSLTIVPFLTSRMLRRDDDPEGNAVMKWMMRNIDRFYKPLLTRALAMPRRFVWGALAITCSAFLLVPVMGFSLFPNADTSYFRVQIEAEQGASLDQTGDLVKEASAILAAEPAIKLRAETVGGFNPSVFYNVFERGEKNNQGEILAVMDEWEGQKSIDMVSRLREKLDKIVGARVKVVLFQNGAPLNAPVEYRIIGPDQDVLKQWAGKVAEIIKKTPGTRDVVNPLAVDRVDLDIGLDDAKAALLDIPSGAPRRAIRLALSGERAGTYRDSEGDSYPVTVRLPINNAQPISALDQVYVATRSGQPVQLREISNPQLVSSPSSIRRYNLERFVAVTAQVRPGTVLSKVNGNVERELAKLQLPNGYSISVGGEAEKINQTFGGFGPIILTAIFCIFAILVAEFGRFREALVVAGVIPLGTFGGLIALLVTGNTLSFLAVIGFVALIGIEIKNSILLVDFTSQLRAGGMKLIQAIEKAGEVRFLPVLLTSVTAIGGLMPLALFGGSLYGPLAIVLIGGLISSTLLSRIVTPAMYLLVVRSTVKHEEETAPDAVPAL</sequence>
<proteinExistence type="predicted"/>
<dbReference type="Gene3D" id="3.30.2090.10">
    <property type="entry name" value="Multidrug efflux transporter AcrB TolC docking domain, DN and DC subdomains"/>
    <property type="match status" value="2"/>
</dbReference>
<dbReference type="SUPFAM" id="SSF82866">
    <property type="entry name" value="Multidrug efflux transporter AcrB transmembrane domain"/>
    <property type="match status" value="2"/>
</dbReference>
<evidence type="ECO:0000313" key="3">
    <source>
        <dbReference type="Proteomes" id="UP001595887"/>
    </source>
</evidence>
<feature type="transmembrane region" description="Helical" evidence="1">
    <location>
        <begin position="977"/>
        <end position="998"/>
    </location>
</feature>
<keyword evidence="1" id="KW-1133">Transmembrane helix</keyword>
<dbReference type="InterPro" id="IPR001036">
    <property type="entry name" value="Acrflvin-R"/>
</dbReference>
<dbReference type="Gene3D" id="3.30.70.1440">
    <property type="entry name" value="Multidrug efflux transporter AcrB pore domain"/>
    <property type="match status" value="1"/>
</dbReference>
<dbReference type="PANTHER" id="PTHR32063:SF0">
    <property type="entry name" value="SWARMING MOTILITY PROTEIN SWRC"/>
    <property type="match status" value="1"/>
</dbReference>
<evidence type="ECO:0000313" key="2">
    <source>
        <dbReference type="EMBL" id="MFC4292740.1"/>
    </source>
</evidence>
<dbReference type="PRINTS" id="PR00702">
    <property type="entry name" value="ACRIFLAVINRP"/>
</dbReference>
<dbReference type="Pfam" id="PF00873">
    <property type="entry name" value="ACR_tran"/>
    <property type="match status" value="1"/>
</dbReference>
<feature type="transmembrane region" description="Helical" evidence="1">
    <location>
        <begin position="383"/>
        <end position="406"/>
    </location>
</feature>
<keyword evidence="1" id="KW-0812">Transmembrane</keyword>
<comment type="caution">
    <text evidence="2">The sequence shown here is derived from an EMBL/GenBank/DDBJ whole genome shotgun (WGS) entry which is preliminary data.</text>
</comment>
<dbReference type="EMBL" id="JBHSDH010000013">
    <property type="protein sequence ID" value="MFC4292740.1"/>
    <property type="molecule type" value="Genomic_DNA"/>
</dbReference>
<organism evidence="2 3">
    <name type="scientific">Sphingorhabdus arenilitoris</name>
    <dbReference type="NCBI Taxonomy" id="1490041"/>
    <lineage>
        <taxon>Bacteria</taxon>
        <taxon>Pseudomonadati</taxon>
        <taxon>Pseudomonadota</taxon>
        <taxon>Alphaproteobacteria</taxon>
        <taxon>Sphingomonadales</taxon>
        <taxon>Sphingomonadaceae</taxon>
        <taxon>Sphingorhabdus</taxon>
    </lineage>
</organism>
<gene>
    <name evidence="2" type="ORF">ACFOWX_09980</name>
</gene>
<feature type="transmembrane region" description="Helical" evidence="1">
    <location>
        <begin position="357"/>
        <end position="377"/>
    </location>
</feature>
<dbReference type="SUPFAM" id="SSF82714">
    <property type="entry name" value="Multidrug efflux transporter AcrB TolC docking domain, DN and DC subdomains"/>
    <property type="match status" value="2"/>
</dbReference>
<dbReference type="Gene3D" id="1.20.1640.10">
    <property type="entry name" value="Multidrug efflux transporter AcrB transmembrane domain"/>
    <property type="match status" value="2"/>
</dbReference>
<dbReference type="Gene3D" id="3.30.70.1320">
    <property type="entry name" value="Multidrug efflux transporter AcrB pore domain like"/>
    <property type="match status" value="1"/>
</dbReference>
<feature type="transmembrane region" description="Helical" evidence="1">
    <location>
        <begin position="459"/>
        <end position="481"/>
    </location>
</feature>
<dbReference type="SUPFAM" id="SSF82693">
    <property type="entry name" value="Multidrug efflux transporter AcrB pore domain, PN1, PN2, PC1 and PC2 subdomains"/>
    <property type="match status" value="3"/>
</dbReference>
<keyword evidence="1" id="KW-0472">Membrane</keyword>
<feature type="transmembrane region" description="Helical" evidence="1">
    <location>
        <begin position="906"/>
        <end position="929"/>
    </location>
</feature>
<feature type="transmembrane region" description="Helical" evidence="1">
    <location>
        <begin position="880"/>
        <end position="900"/>
    </location>
</feature>
<accession>A0ABV8RHP4</accession>
<feature type="transmembrane region" description="Helical" evidence="1">
    <location>
        <begin position="332"/>
        <end position="350"/>
    </location>
</feature>
<feature type="transmembrane region" description="Helical" evidence="1">
    <location>
        <begin position="853"/>
        <end position="873"/>
    </location>
</feature>
<feature type="transmembrane region" description="Helical" evidence="1">
    <location>
        <begin position="427"/>
        <end position="447"/>
    </location>
</feature>
<name>A0ABV8RHP4_9SPHN</name>
<dbReference type="Gene3D" id="3.30.70.1430">
    <property type="entry name" value="Multidrug efflux transporter AcrB pore domain"/>
    <property type="match status" value="2"/>
</dbReference>
<protein>
    <submittedName>
        <fullName evidence="2">Efflux RND transporter permease subunit</fullName>
    </submittedName>
</protein>
<feature type="transmembrane region" description="Helical" evidence="1">
    <location>
        <begin position="950"/>
        <end position="971"/>
    </location>
</feature>
<evidence type="ECO:0000256" key="1">
    <source>
        <dbReference type="SAM" id="Phobius"/>
    </source>
</evidence>
<dbReference type="RefSeq" id="WP_381423680.1">
    <property type="nucleotide sequence ID" value="NZ_JBHSDH010000013.1"/>
</dbReference>